<organism evidence="3 4">
    <name type="scientific">Hydrogenophaga palleronii</name>
    <dbReference type="NCBI Taxonomy" id="65655"/>
    <lineage>
        <taxon>Bacteria</taxon>
        <taxon>Pseudomonadati</taxon>
        <taxon>Pseudomonadota</taxon>
        <taxon>Betaproteobacteria</taxon>
        <taxon>Burkholderiales</taxon>
        <taxon>Comamonadaceae</taxon>
        <taxon>Hydrogenophaga</taxon>
    </lineage>
</organism>
<feature type="signal peptide" evidence="2">
    <location>
        <begin position="1"/>
        <end position="24"/>
    </location>
</feature>
<keyword evidence="4" id="KW-1185">Reference proteome</keyword>
<evidence type="ECO:0000256" key="2">
    <source>
        <dbReference type="SAM" id="SignalP"/>
    </source>
</evidence>
<feature type="region of interest" description="Disordered" evidence="1">
    <location>
        <begin position="27"/>
        <end position="79"/>
    </location>
</feature>
<dbReference type="EMBL" id="JAVDWU010000005">
    <property type="protein sequence ID" value="MDR7150643.1"/>
    <property type="molecule type" value="Genomic_DNA"/>
</dbReference>
<dbReference type="RefSeq" id="WP_310316498.1">
    <property type="nucleotide sequence ID" value="NZ_JAVDWU010000005.1"/>
</dbReference>
<evidence type="ECO:0000313" key="3">
    <source>
        <dbReference type="EMBL" id="MDR7150643.1"/>
    </source>
</evidence>
<evidence type="ECO:0000256" key="1">
    <source>
        <dbReference type="SAM" id="MobiDB-lite"/>
    </source>
</evidence>
<proteinExistence type="predicted"/>
<gene>
    <name evidence="3" type="ORF">J2W49_002606</name>
</gene>
<evidence type="ECO:0008006" key="5">
    <source>
        <dbReference type="Google" id="ProtNLM"/>
    </source>
</evidence>
<reference evidence="3 4" key="1">
    <citation type="submission" date="2023-07" db="EMBL/GenBank/DDBJ databases">
        <title>Sorghum-associated microbial communities from plants grown in Nebraska, USA.</title>
        <authorList>
            <person name="Schachtman D."/>
        </authorList>
    </citation>
    <scope>NUCLEOTIDE SEQUENCE [LARGE SCALE GENOMIC DNA]</scope>
    <source>
        <strain evidence="3 4">4249</strain>
    </source>
</reference>
<protein>
    <recommendedName>
        <fullName evidence="5">Lipoprotein</fullName>
    </recommendedName>
</protein>
<accession>A0ABU1WMY7</accession>
<sequence length="79" mass="8024">MSDLSAAGARLCVLLAVMSVPLLTACEPAETPPAVPGEPERRSDNPSPPATSPADPTNTELPAGSTGLGGQREEDAKKQ</sequence>
<dbReference type="Proteomes" id="UP001265700">
    <property type="component" value="Unassembled WGS sequence"/>
</dbReference>
<comment type="caution">
    <text evidence="3">The sequence shown here is derived from an EMBL/GenBank/DDBJ whole genome shotgun (WGS) entry which is preliminary data.</text>
</comment>
<name>A0ABU1WMY7_9BURK</name>
<keyword evidence="2" id="KW-0732">Signal</keyword>
<evidence type="ECO:0000313" key="4">
    <source>
        <dbReference type="Proteomes" id="UP001265700"/>
    </source>
</evidence>
<feature type="chain" id="PRO_5047218781" description="Lipoprotein" evidence="2">
    <location>
        <begin position="25"/>
        <end position="79"/>
    </location>
</feature>